<dbReference type="OrthoDB" id="8704559at2"/>
<evidence type="ECO:0000313" key="4">
    <source>
        <dbReference type="EMBL" id="REC68153.1"/>
    </source>
</evidence>
<evidence type="ECO:0000256" key="1">
    <source>
        <dbReference type="SAM" id="Phobius"/>
    </source>
</evidence>
<organism evidence="4 5">
    <name type="scientific">Epilithonimonas hispanica</name>
    <dbReference type="NCBI Taxonomy" id="358687"/>
    <lineage>
        <taxon>Bacteria</taxon>
        <taxon>Pseudomonadati</taxon>
        <taxon>Bacteroidota</taxon>
        <taxon>Flavobacteriia</taxon>
        <taxon>Flavobacteriales</taxon>
        <taxon>Weeksellaceae</taxon>
        <taxon>Chryseobacterium group</taxon>
        <taxon>Epilithonimonas</taxon>
    </lineage>
</organism>
<dbReference type="EMBL" id="QNUG01000036">
    <property type="protein sequence ID" value="REC68153.1"/>
    <property type="molecule type" value="Genomic_DNA"/>
</dbReference>
<feature type="domain" description="DUF4349" evidence="3">
    <location>
        <begin position="55"/>
        <end position="157"/>
    </location>
</feature>
<proteinExistence type="predicted"/>
<feature type="transmembrane region" description="Helical" evidence="1">
    <location>
        <begin position="263"/>
        <end position="284"/>
    </location>
</feature>
<dbReference type="AlphaFoldDB" id="A0A3D9CQU5"/>
<dbReference type="Pfam" id="PF14257">
    <property type="entry name" value="DUF4349"/>
    <property type="match status" value="1"/>
</dbReference>
<accession>A0A3D9CQU5</accession>
<keyword evidence="1" id="KW-0472">Membrane</keyword>
<keyword evidence="5" id="KW-1185">Reference proteome</keyword>
<reference evidence="4 5" key="1">
    <citation type="journal article" date="2006" name="Int. J. Syst. Evol. Microbiol.">
        <title>Chryseobacterium hispanicum sp. nov., isolated from the drinking water distribution system of Sevilla, Spain.</title>
        <authorList>
            <person name="Gallego V."/>
            <person name="Garcia M.T."/>
            <person name="Ventosa A."/>
        </authorList>
    </citation>
    <scope>NUCLEOTIDE SEQUENCE [LARGE SCALE GENOMIC DNA]</scope>
    <source>
        <strain evidence="4 5">KCTC 22104</strain>
    </source>
</reference>
<keyword evidence="1" id="KW-1133">Transmembrane helix</keyword>
<protein>
    <submittedName>
        <fullName evidence="4">DUF4349 domain-containing protein</fullName>
    </submittedName>
</protein>
<dbReference type="PROSITE" id="PS51257">
    <property type="entry name" value="PROKAR_LIPOPROTEIN"/>
    <property type="match status" value="1"/>
</dbReference>
<dbReference type="InterPro" id="IPR025645">
    <property type="entry name" value="DUF4349"/>
</dbReference>
<gene>
    <name evidence="4" type="ORF">DRF58_14150</name>
</gene>
<name>A0A3D9CQU5_9FLAO</name>
<sequence length="305" mass="34604">MKTKFLSISLLALTLFACKKSEMVESAYASADYVVDSASVSDSISMAATQNVKDRQFVRTAEVDMEVKDVYDATISIEKQLQSLGGFVTNSKMEAQTLSEDTYNTSDESAILIRKFQNQNRMQVRVPTQKLGEFLDFINDKKVFLNSRIISAEDVSAGIRLAKMESERQAKTKSNISQLKAGKDKVNLDDNNMSEANMQKYSDEILADNLKFSTVDIFIKEPKTSVAKIPVINTKNIDNEYKYNFFYDVKNAFVEGFYLIQQLFVFLISIWPIVLIGGLVFYFLRRRKAFVKTEKFILTTKGAKA</sequence>
<evidence type="ECO:0000313" key="5">
    <source>
        <dbReference type="Proteomes" id="UP000256326"/>
    </source>
</evidence>
<feature type="chain" id="PRO_5017696734" evidence="2">
    <location>
        <begin position="18"/>
        <end position="305"/>
    </location>
</feature>
<feature type="signal peptide" evidence="2">
    <location>
        <begin position="1"/>
        <end position="17"/>
    </location>
</feature>
<comment type="caution">
    <text evidence="4">The sequence shown here is derived from an EMBL/GenBank/DDBJ whole genome shotgun (WGS) entry which is preliminary data.</text>
</comment>
<dbReference type="RefSeq" id="WP_116036369.1">
    <property type="nucleotide sequence ID" value="NZ_JBHLVV010000074.1"/>
</dbReference>
<evidence type="ECO:0000259" key="3">
    <source>
        <dbReference type="Pfam" id="PF14257"/>
    </source>
</evidence>
<dbReference type="Proteomes" id="UP000256326">
    <property type="component" value="Unassembled WGS sequence"/>
</dbReference>
<evidence type="ECO:0000256" key="2">
    <source>
        <dbReference type="SAM" id="SignalP"/>
    </source>
</evidence>
<keyword evidence="1" id="KW-0812">Transmembrane</keyword>
<keyword evidence="2" id="KW-0732">Signal</keyword>